<protein>
    <recommendedName>
        <fullName evidence="7">Chitin-binding type-2 domain-containing protein</fullName>
    </recommendedName>
</protein>
<organism evidence="8 9">
    <name type="scientific">Lucilia cuprina</name>
    <name type="common">Green bottle fly</name>
    <name type="synonym">Australian sheep blowfly</name>
    <dbReference type="NCBI Taxonomy" id="7375"/>
    <lineage>
        <taxon>Eukaryota</taxon>
        <taxon>Metazoa</taxon>
        <taxon>Ecdysozoa</taxon>
        <taxon>Arthropoda</taxon>
        <taxon>Hexapoda</taxon>
        <taxon>Insecta</taxon>
        <taxon>Pterygota</taxon>
        <taxon>Neoptera</taxon>
        <taxon>Endopterygota</taxon>
        <taxon>Diptera</taxon>
        <taxon>Brachycera</taxon>
        <taxon>Muscomorpha</taxon>
        <taxon>Oestroidea</taxon>
        <taxon>Calliphoridae</taxon>
        <taxon>Luciliinae</taxon>
        <taxon>Lucilia</taxon>
    </lineage>
</organism>
<dbReference type="Pfam" id="PF01607">
    <property type="entry name" value="CBM_14"/>
    <property type="match status" value="3"/>
</dbReference>
<evidence type="ECO:0000256" key="1">
    <source>
        <dbReference type="ARBA" id="ARBA00022669"/>
    </source>
</evidence>
<dbReference type="InterPro" id="IPR051940">
    <property type="entry name" value="Chitin_bind-dev_reg"/>
</dbReference>
<dbReference type="SUPFAM" id="SSF57625">
    <property type="entry name" value="Invertebrate chitin-binding proteins"/>
    <property type="match status" value="3"/>
</dbReference>
<dbReference type="GO" id="GO:0005576">
    <property type="term" value="C:extracellular region"/>
    <property type="evidence" value="ECO:0007669"/>
    <property type="project" value="InterPro"/>
</dbReference>
<feature type="domain" description="Chitin-binding type-2" evidence="7">
    <location>
        <begin position="208"/>
        <end position="251"/>
    </location>
</feature>
<dbReference type="InterPro" id="IPR036508">
    <property type="entry name" value="Chitin-bd_dom_sf"/>
</dbReference>
<evidence type="ECO:0000256" key="2">
    <source>
        <dbReference type="ARBA" id="ARBA00022729"/>
    </source>
</evidence>
<keyword evidence="5" id="KW-0325">Glycoprotein</keyword>
<keyword evidence="9" id="KW-1185">Reference proteome</keyword>
<name>A0A0L0CLB7_LUCCU</name>
<evidence type="ECO:0000259" key="7">
    <source>
        <dbReference type="PROSITE" id="PS50940"/>
    </source>
</evidence>
<dbReference type="AlphaFoldDB" id="A0A0L0CLB7"/>
<dbReference type="Gene3D" id="2.170.140.10">
    <property type="entry name" value="Chitin binding domain"/>
    <property type="match status" value="2"/>
</dbReference>
<evidence type="ECO:0000256" key="6">
    <source>
        <dbReference type="SAM" id="SignalP"/>
    </source>
</evidence>
<dbReference type="SMART" id="SM00494">
    <property type="entry name" value="ChtBD2"/>
    <property type="match status" value="3"/>
</dbReference>
<feature type="domain" description="Chitin-binding type-2" evidence="7">
    <location>
        <begin position="139"/>
        <end position="199"/>
    </location>
</feature>
<evidence type="ECO:0000313" key="8">
    <source>
        <dbReference type="EMBL" id="KNC33158.1"/>
    </source>
</evidence>
<dbReference type="PROSITE" id="PS50940">
    <property type="entry name" value="CHIT_BIND_II"/>
    <property type="match status" value="3"/>
</dbReference>
<dbReference type="PANTHER" id="PTHR23301:SF106">
    <property type="entry name" value="CHITIN-BINDING TYPE-2 DOMAIN-CONTAINING PROTEIN-RELATED"/>
    <property type="match status" value="1"/>
</dbReference>
<dbReference type="GO" id="GO:0008061">
    <property type="term" value="F:chitin binding"/>
    <property type="evidence" value="ECO:0007669"/>
    <property type="project" value="UniProtKB-KW"/>
</dbReference>
<comment type="caution">
    <text evidence="8">The sequence shown here is derived from an EMBL/GenBank/DDBJ whole genome shotgun (WGS) entry which is preliminary data.</text>
</comment>
<accession>A0A0L0CLB7</accession>
<evidence type="ECO:0000256" key="3">
    <source>
        <dbReference type="ARBA" id="ARBA00022737"/>
    </source>
</evidence>
<dbReference type="PANTHER" id="PTHR23301">
    <property type="entry name" value="CHITIN BINDING PERITROPHIN-A"/>
    <property type="match status" value="1"/>
</dbReference>
<evidence type="ECO:0000313" key="9">
    <source>
        <dbReference type="Proteomes" id="UP000037069"/>
    </source>
</evidence>
<keyword evidence="1" id="KW-0147">Chitin-binding</keyword>
<keyword evidence="3" id="KW-0677">Repeat</keyword>
<dbReference type="Proteomes" id="UP000037069">
    <property type="component" value="Unassembled WGS sequence"/>
</dbReference>
<dbReference type="STRING" id="7375.A0A0L0CLB7"/>
<dbReference type="EMBL" id="JRES01000232">
    <property type="protein sequence ID" value="KNC33158.1"/>
    <property type="molecule type" value="Genomic_DNA"/>
</dbReference>
<sequence>MGLLVILCVLIILVNHPIWCREYEECRGITEPDTVVASKKSCAKYIFCDGENSYEGECLAGNYFNELEGNCDDPENVKCDIEPNDDVKSIYDEDFNLKEHESETTAENGDDNENITEIDELDSEEIKENINSEMQQQNIPKCPQLNGFHNIKHIANHESCVAFYTCYNGIAIPMLCPGKMYFNEESSKCEPQMPESCKSRFSVRLNCHPYRCEYYFYCLNGFLMIMRCPYDFTWHYERGTCVHKSKSKCYFEKSVIYNRDN</sequence>
<feature type="signal peptide" evidence="6">
    <location>
        <begin position="1"/>
        <end position="20"/>
    </location>
</feature>
<feature type="chain" id="PRO_5005536613" description="Chitin-binding type-2 domain-containing protein" evidence="6">
    <location>
        <begin position="21"/>
        <end position="261"/>
    </location>
</feature>
<keyword evidence="2 6" id="KW-0732">Signal</keyword>
<dbReference type="OrthoDB" id="6020543at2759"/>
<dbReference type="InterPro" id="IPR002557">
    <property type="entry name" value="Chitin-bd_dom"/>
</dbReference>
<feature type="domain" description="Chitin-binding type-2" evidence="7">
    <location>
        <begin position="23"/>
        <end position="81"/>
    </location>
</feature>
<gene>
    <name evidence="8" type="ORF">FF38_03654</name>
</gene>
<evidence type="ECO:0000256" key="4">
    <source>
        <dbReference type="ARBA" id="ARBA00023157"/>
    </source>
</evidence>
<reference evidence="8 9" key="1">
    <citation type="journal article" date="2015" name="Nat. Commun.">
        <title>Lucilia cuprina genome unlocks parasitic fly biology to underpin future interventions.</title>
        <authorList>
            <person name="Anstead C.A."/>
            <person name="Korhonen P.K."/>
            <person name="Young N.D."/>
            <person name="Hall R.S."/>
            <person name="Jex A.R."/>
            <person name="Murali S.C."/>
            <person name="Hughes D.S."/>
            <person name="Lee S.F."/>
            <person name="Perry T."/>
            <person name="Stroehlein A.J."/>
            <person name="Ansell B.R."/>
            <person name="Breugelmans B."/>
            <person name="Hofmann A."/>
            <person name="Qu J."/>
            <person name="Dugan S."/>
            <person name="Lee S.L."/>
            <person name="Chao H."/>
            <person name="Dinh H."/>
            <person name="Han Y."/>
            <person name="Doddapaneni H.V."/>
            <person name="Worley K.C."/>
            <person name="Muzny D.M."/>
            <person name="Ioannidis P."/>
            <person name="Waterhouse R.M."/>
            <person name="Zdobnov E.M."/>
            <person name="James P.J."/>
            <person name="Bagnall N.H."/>
            <person name="Kotze A.C."/>
            <person name="Gibbs R.A."/>
            <person name="Richards S."/>
            <person name="Batterham P."/>
            <person name="Gasser R.B."/>
        </authorList>
    </citation>
    <scope>NUCLEOTIDE SEQUENCE [LARGE SCALE GENOMIC DNA]</scope>
    <source>
        <strain evidence="8 9">LS</strain>
        <tissue evidence="8">Full body</tissue>
    </source>
</reference>
<proteinExistence type="predicted"/>
<evidence type="ECO:0000256" key="5">
    <source>
        <dbReference type="ARBA" id="ARBA00023180"/>
    </source>
</evidence>
<keyword evidence="4" id="KW-1015">Disulfide bond</keyword>